<reference evidence="2" key="1">
    <citation type="submission" date="2020-07" db="EMBL/GenBank/DDBJ databases">
        <authorList>
            <person name="Camacho E."/>
        </authorList>
    </citation>
    <scope>NUCLEOTIDE SEQUENCE</scope>
    <source>
        <strain evidence="2">MPO218</strain>
    </source>
</reference>
<sequence>MATQTPFTDDPAVAVADLPPAFDADYYLSANPDLAIAADAAADHYAATGRAEGRIASPLALRENLIGLIADGRSVLEIGPFCRPLLRGPNIAYLDVLDAAQLRARAVEVGADPAGCPAHIDYVGGLEQVRRRFDAVISSHAIEHQPDLIHHLQQIERILRADGLFCLIVPDKRYCFDHHIAESTIADVIEAHREQRRRHSLASVIEHHALTTHNDPRLHWAGDHGPAVRADRVAQVEKAMRSHDFNPGRYIDVHAWYFTPDSFRTTIETLTELGLIGLELAGVYDTAHGRNEFCAVLRLGAAARARVREARDEGGVLFLQTADAEHYAPMLAITAAGVREYCRRHGFGYESFLGVKRGFHPWQATFNRIPMLEELVARGFTGWAVYLDADAYIQDLDFDLAAYLADKGDRAAIFATSGVTGEHWDVNAGVALINLGHPLGRELVARWSAAFAAHSDETLRGAVEWMGAGNDQDLLHKILERDEAIARAVLVEPMSLLNGPDARFIRQQLRTLGPTLEARTDALAEAVSLALRRGGNMRSALMTDADQRWAARFAHPEGRIPELVEAPVPDPLPAVAAGIAAAWSAAGGGDAGWPAYQQVLADGLRANDAATVAAELAGLGRSQAAQGFLGGARQHARARDRGFARRLAGWTYDKLVSLAEAVGVLPLENPENGRWGENALTDPAELFAGVEAALGVDLAPPASVGGHLGIAVGRGIVLHMRMLDAIHAAWRLRQLADTAGLGNDARIAEIDGGAGLTAYYALRLGLTRYRLFDTPTMNAIQAYLLAGAGPLQPEPLADFAAQPPGSIDILFNADTLPGMKQAAAVAHLRDAARIGIRHVFSINHEAAAPGQAPVSDLLREAGGYRLAARHRHWLRAGYVEEHYLLV</sequence>
<dbReference type="Pfam" id="PF08241">
    <property type="entry name" value="Methyltransf_11"/>
    <property type="match status" value="1"/>
</dbReference>
<name>A0A975D7H0_9SPHN</name>
<dbReference type="InterPro" id="IPR029044">
    <property type="entry name" value="Nucleotide-diphossugar_trans"/>
</dbReference>
<reference evidence="2" key="2">
    <citation type="submission" date="2021-04" db="EMBL/GenBank/DDBJ databases">
        <title>Isolation and genomic analysis of the ibuprofen-degrading bacterium Sphingomonas strain MPO218.</title>
        <authorList>
            <person name="Aulestia M."/>
            <person name="Flores A."/>
            <person name="Mangas E.L."/>
            <person name="Perez-Pulido A.J."/>
            <person name="Santero E."/>
            <person name="Camacho E.M."/>
        </authorList>
    </citation>
    <scope>NUCLEOTIDE SEQUENCE</scope>
    <source>
        <strain evidence="2">MPO218</strain>
    </source>
</reference>
<evidence type="ECO:0000259" key="1">
    <source>
        <dbReference type="Pfam" id="PF08241"/>
    </source>
</evidence>
<proteinExistence type="predicted"/>
<dbReference type="Proteomes" id="UP000664914">
    <property type="component" value="Chromosome"/>
</dbReference>
<protein>
    <recommendedName>
        <fullName evidence="1">Methyltransferase type 11 domain-containing protein</fullName>
    </recommendedName>
</protein>
<dbReference type="InterPro" id="IPR029063">
    <property type="entry name" value="SAM-dependent_MTases_sf"/>
</dbReference>
<evidence type="ECO:0000313" key="3">
    <source>
        <dbReference type="Proteomes" id="UP000664914"/>
    </source>
</evidence>
<dbReference type="AlphaFoldDB" id="A0A975D7H0"/>
<feature type="domain" description="Methyltransferase type 11" evidence="1">
    <location>
        <begin position="132"/>
        <end position="166"/>
    </location>
</feature>
<dbReference type="Gene3D" id="3.40.50.150">
    <property type="entry name" value="Vaccinia Virus protein VP39"/>
    <property type="match status" value="1"/>
</dbReference>
<accession>A0A975D7H0</accession>
<dbReference type="InterPro" id="IPR013216">
    <property type="entry name" value="Methyltransf_11"/>
</dbReference>
<gene>
    <name evidence="2" type="ORF">HRJ34_11645</name>
</gene>
<dbReference type="RefSeq" id="WP_208634174.1">
    <property type="nucleotide sequence ID" value="NZ_CP059319.1"/>
</dbReference>
<dbReference type="Gene3D" id="3.90.550.10">
    <property type="entry name" value="Spore Coat Polysaccharide Biosynthesis Protein SpsA, Chain A"/>
    <property type="match status" value="1"/>
</dbReference>
<organism evidence="2 3">
    <name type="scientific">Rhizorhabdus wittichii</name>
    <dbReference type="NCBI Taxonomy" id="160791"/>
    <lineage>
        <taxon>Bacteria</taxon>
        <taxon>Pseudomonadati</taxon>
        <taxon>Pseudomonadota</taxon>
        <taxon>Alphaproteobacteria</taxon>
        <taxon>Sphingomonadales</taxon>
        <taxon>Sphingomonadaceae</taxon>
        <taxon>Rhizorhabdus</taxon>
    </lineage>
</organism>
<evidence type="ECO:0000313" key="2">
    <source>
        <dbReference type="EMBL" id="QTH24098.1"/>
    </source>
</evidence>
<dbReference type="SUPFAM" id="SSF53335">
    <property type="entry name" value="S-adenosyl-L-methionine-dependent methyltransferases"/>
    <property type="match status" value="1"/>
</dbReference>
<dbReference type="EMBL" id="CP059319">
    <property type="protein sequence ID" value="QTH24098.1"/>
    <property type="molecule type" value="Genomic_DNA"/>
</dbReference>